<proteinExistence type="predicted"/>
<dbReference type="Proteomes" id="UP001244563">
    <property type="component" value="Unassembled WGS sequence"/>
</dbReference>
<comment type="caution">
    <text evidence="2">The sequence shown here is derived from an EMBL/GenBank/DDBJ whole genome shotgun (WGS) entry which is preliminary data.</text>
</comment>
<evidence type="ECO:0000256" key="1">
    <source>
        <dbReference type="SAM" id="Coils"/>
    </source>
</evidence>
<dbReference type="InterPro" id="IPR025101">
    <property type="entry name" value="DUF4012"/>
</dbReference>
<reference evidence="2 3" key="1">
    <citation type="submission" date="2023-07" db="EMBL/GenBank/DDBJ databases">
        <title>Sorghum-associated microbial communities from plants grown in Nebraska, USA.</title>
        <authorList>
            <person name="Schachtman D."/>
        </authorList>
    </citation>
    <scope>NUCLEOTIDE SEQUENCE [LARGE SCALE GENOMIC DNA]</scope>
    <source>
        <strain evidence="2 3">CC523</strain>
    </source>
</reference>
<evidence type="ECO:0000313" key="3">
    <source>
        <dbReference type="Proteomes" id="UP001244563"/>
    </source>
</evidence>
<dbReference type="EMBL" id="JAUSSW010000001">
    <property type="protein sequence ID" value="MDQ0100639.1"/>
    <property type="molecule type" value="Genomic_DNA"/>
</dbReference>
<evidence type="ECO:0008006" key="4">
    <source>
        <dbReference type="Google" id="ProtNLM"/>
    </source>
</evidence>
<dbReference type="Pfam" id="PF13196">
    <property type="entry name" value="DUF4012"/>
    <property type="match status" value="1"/>
</dbReference>
<name>A0ABT9TG65_PAENI</name>
<dbReference type="RefSeq" id="WP_306876634.1">
    <property type="nucleotide sequence ID" value="NZ_JAUSSW010000001.1"/>
</dbReference>
<evidence type="ECO:0000313" key="2">
    <source>
        <dbReference type="EMBL" id="MDQ0100639.1"/>
    </source>
</evidence>
<keyword evidence="3" id="KW-1185">Reference proteome</keyword>
<gene>
    <name evidence="2" type="ORF">J2T10_000258</name>
</gene>
<sequence length="590" mass="62556">MASVWLLVGASLLLICGAWLSAKATTIKTELEASTQLVPTLKSQVGSNDAEGAERTMDLLLRHTGSARDAASDPIWKVASALPWLGPNMQAVSEVATSADDVARLGAAPLVKAFKSLDWNTLTPTPAGINLAPLKQAAPRVEAAAHAVRETNERLERINTKDLLPQISEPLKDVREQLTGLSAQLDTAADAARLAPKMMGADGPRRYLLLMQNNAESRATGGIPGALAVLSLNNGQLSLESQTSATAMGTFIPPVSIDAEQQSIYSARVGKFMQDVNLTPDFETSAKTAHTMWATKTGEQLDGVLSLDPVALSYLLASTGPVRIGDPGLARIAGGLPAELTEQNVVGTLLSDVYTAIEDPKLQDVYFAGAAKEIFSAVSAGKGDPKLLIDGITKGVEERRILLWSNEHDEQEDISRYSLGGGVVGPSVSPTQFGVYFNDGTGAKMDYWMKREVQVVRDCTRDGYREVTIRVTSTNTASLDAAASLPRYVTGGGGHGVPAGSVQTNVVAYGPVQSNIDTVVKDGEKIPFAAQRHSQRSVGTSTIRLAPGETTSLEFNFGHIVQHSKPDIVVTPTTQPVKDVVHPTVGSTCE</sequence>
<feature type="coiled-coil region" evidence="1">
    <location>
        <begin position="141"/>
        <end position="191"/>
    </location>
</feature>
<accession>A0ABT9TG65</accession>
<keyword evidence="1" id="KW-0175">Coiled coil</keyword>
<organism evidence="2 3">
    <name type="scientific">Paenarthrobacter nicotinovorans</name>
    <name type="common">Arthrobacter nicotinovorans</name>
    <dbReference type="NCBI Taxonomy" id="29320"/>
    <lineage>
        <taxon>Bacteria</taxon>
        <taxon>Bacillati</taxon>
        <taxon>Actinomycetota</taxon>
        <taxon>Actinomycetes</taxon>
        <taxon>Micrococcales</taxon>
        <taxon>Micrococcaceae</taxon>
        <taxon>Paenarthrobacter</taxon>
    </lineage>
</organism>
<protein>
    <recommendedName>
        <fullName evidence="4">DUF4012 domain-containing protein</fullName>
    </recommendedName>
</protein>